<protein>
    <submittedName>
        <fullName evidence="1">Uncharacterized protein</fullName>
    </submittedName>
</protein>
<sequence length="79" mass="9280">MKACKIRHLPHEEELVQTHIRSLDNIYYKTLFFAVLKNSSDERSKNVSTTIPLKQSNKNTEQVHVIFYLGGMHFKTYNP</sequence>
<accession>A0A9J5W8W2</accession>
<dbReference type="EMBL" id="JACXVP010000012">
    <property type="protein sequence ID" value="KAG5571430.1"/>
    <property type="molecule type" value="Genomic_DNA"/>
</dbReference>
<proteinExistence type="predicted"/>
<dbReference type="OrthoDB" id="1297603at2759"/>
<organism evidence="1 2">
    <name type="scientific">Solanum commersonii</name>
    <name type="common">Commerson's wild potato</name>
    <name type="synonym">Commerson's nightshade</name>
    <dbReference type="NCBI Taxonomy" id="4109"/>
    <lineage>
        <taxon>Eukaryota</taxon>
        <taxon>Viridiplantae</taxon>
        <taxon>Streptophyta</taxon>
        <taxon>Embryophyta</taxon>
        <taxon>Tracheophyta</taxon>
        <taxon>Spermatophyta</taxon>
        <taxon>Magnoliopsida</taxon>
        <taxon>eudicotyledons</taxon>
        <taxon>Gunneridae</taxon>
        <taxon>Pentapetalae</taxon>
        <taxon>asterids</taxon>
        <taxon>lamiids</taxon>
        <taxon>Solanales</taxon>
        <taxon>Solanaceae</taxon>
        <taxon>Solanoideae</taxon>
        <taxon>Solaneae</taxon>
        <taxon>Solanum</taxon>
    </lineage>
</organism>
<dbReference type="AlphaFoldDB" id="A0A9J5W8W2"/>
<keyword evidence="2" id="KW-1185">Reference proteome</keyword>
<evidence type="ECO:0000313" key="1">
    <source>
        <dbReference type="EMBL" id="KAG5571430.1"/>
    </source>
</evidence>
<reference evidence="1 2" key="1">
    <citation type="submission" date="2020-09" db="EMBL/GenBank/DDBJ databases">
        <title>De no assembly of potato wild relative species, Solanum commersonii.</title>
        <authorList>
            <person name="Cho K."/>
        </authorList>
    </citation>
    <scope>NUCLEOTIDE SEQUENCE [LARGE SCALE GENOMIC DNA]</scope>
    <source>
        <strain evidence="1">LZ3.2</strain>
        <tissue evidence="1">Leaf</tissue>
    </source>
</reference>
<name>A0A9J5W8W2_SOLCO</name>
<gene>
    <name evidence="1" type="ORF">H5410_061196</name>
</gene>
<dbReference type="Proteomes" id="UP000824120">
    <property type="component" value="Chromosome 12"/>
</dbReference>
<evidence type="ECO:0000313" key="2">
    <source>
        <dbReference type="Proteomes" id="UP000824120"/>
    </source>
</evidence>
<comment type="caution">
    <text evidence="1">The sequence shown here is derived from an EMBL/GenBank/DDBJ whole genome shotgun (WGS) entry which is preliminary data.</text>
</comment>